<dbReference type="CDD" id="cd06171">
    <property type="entry name" value="Sigma70_r4"/>
    <property type="match status" value="1"/>
</dbReference>
<dbReference type="InterPro" id="IPR013325">
    <property type="entry name" value="RNA_pol_sigma_r2"/>
</dbReference>
<dbReference type="PANTHER" id="PTHR43133:SF51">
    <property type="entry name" value="RNA POLYMERASE SIGMA FACTOR"/>
    <property type="match status" value="1"/>
</dbReference>
<accession>A0ABS4NW08</accession>
<dbReference type="InterPro" id="IPR014284">
    <property type="entry name" value="RNA_pol_sigma-70_dom"/>
</dbReference>
<keyword evidence="8" id="KW-1185">Reference proteome</keyword>
<dbReference type="EMBL" id="JAGGLV010000016">
    <property type="protein sequence ID" value="MBP2114245.1"/>
    <property type="molecule type" value="Genomic_DNA"/>
</dbReference>
<keyword evidence="4" id="KW-0804">Transcription</keyword>
<dbReference type="Gene3D" id="1.10.1740.10">
    <property type="match status" value="1"/>
</dbReference>
<evidence type="ECO:0000256" key="4">
    <source>
        <dbReference type="ARBA" id="ARBA00023163"/>
    </source>
</evidence>
<dbReference type="SUPFAM" id="SSF88946">
    <property type="entry name" value="Sigma2 domain of RNA polymerase sigma factors"/>
    <property type="match status" value="1"/>
</dbReference>
<keyword evidence="2" id="KW-0805">Transcription regulation</keyword>
<dbReference type="InterPro" id="IPR013249">
    <property type="entry name" value="RNA_pol_sigma70_r4_t2"/>
</dbReference>
<dbReference type="InterPro" id="IPR039425">
    <property type="entry name" value="RNA_pol_sigma-70-like"/>
</dbReference>
<dbReference type="Gene3D" id="1.10.10.10">
    <property type="entry name" value="Winged helix-like DNA-binding domain superfamily/Winged helix DNA-binding domain"/>
    <property type="match status" value="1"/>
</dbReference>
<evidence type="ECO:0000259" key="6">
    <source>
        <dbReference type="Pfam" id="PF08281"/>
    </source>
</evidence>
<keyword evidence="3" id="KW-0731">Sigma factor</keyword>
<gene>
    <name evidence="7" type="ORF">J2Z70_004411</name>
</gene>
<dbReference type="SUPFAM" id="SSF88659">
    <property type="entry name" value="Sigma3 and sigma4 domains of RNA polymerase sigma factors"/>
    <property type="match status" value="1"/>
</dbReference>
<dbReference type="InterPro" id="IPR007627">
    <property type="entry name" value="RNA_pol_sigma70_r2"/>
</dbReference>
<proteinExistence type="inferred from homology"/>
<dbReference type="InterPro" id="IPR013324">
    <property type="entry name" value="RNA_pol_sigma_r3/r4-like"/>
</dbReference>
<dbReference type="PANTHER" id="PTHR43133">
    <property type="entry name" value="RNA POLYMERASE ECF-TYPE SIGMA FACTO"/>
    <property type="match status" value="1"/>
</dbReference>
<feature type="domain" description="RNA polymerase sigma factor 70 region 4 type 2" evidence="6">
    <location>
        <begin position="113"/>
        <end position="161"/>
    </location>
</feature>
<dbReference type="Pfam" id="PF08281">
    <property type="entry name" value="Sigma70_r4_2"/>
    <property type="match status" value="1"/>
</dbReference>
<comment type="similarity">
    <text evidence="1">Belongs to the sigma-70 factor family. ECF subfamily.</text>
</comment>
<evidence type="ECO:0000256" key="2">
    <source>
        <dbReference type="ARBA" id="ARBA00023015"/>
    </source>
</evidence>
<evidence type="ECO:0000313" key="8">
    <source>
        <dbReference type="Proteomes" id="UP000773462"/>
    </source>
</evidence>
<dbReference type="NCBIfam" id="TIGR02937">
    <property type="entry name" value="sigma70-ECF"/>
    <property type="match status" value="1"/>
</dbReference>
<comment type="caution">
    <text evidence="7">The sequence shown here is derived from an EMBL/GenBank/DDBJ whole genome shotgun (WGS) entry which is preliminary data.</text>
</comment>
<evidence type="ECO:0000259" key="5">
    <source>
        <dbReference type="Pfam" id="PF04542"/>
    </source>
</evidence>
<feature type="domain" description="RNA polymerase sigma-70 region 2" evidence="5">
    <location>
        <begin position="22"/>
        <end position="90"/>
    </location>
</feature>
<evidence type="ECO:0000313" key="7">
    <source>
        <dbReference type="EMBL" id="MBP2114245.1"/>
    </source>
</evidence>
<evidence type="ECO:0000256" key="1">
    <source>
        <dbReference type="ARBA" id="ARBA00010641"/>
    </source>
</evidence>
<sequence>MQNMEQEVNLARQGDREAFIRLFRKLEPELYSLARTIVRRDEDCADALQETTLKVYQSLHTLRKPQYFKTWVIRILINECNQLLRNRSRTVAMPDVPERGTGDRYYENSSKLDLIEAVNQLDESLRIVVHLFYFQDLSVKQIADVLDISGGSVRARLHRARGILAETVKSTRGGKLAYDNI</sequence>
<organism evidence="7 8">
    <name type="scientific">Paenibacillus silagei</name>
    <dbReference type="NCBI Taxonomy" id="1670801"/>
    <lineage>
        <taxon>Bacteria</taxon>
        <taxon>Bacillati</taxon>
        <taxon>Bacillota</taxon>
        <taxon>Bacilli</taxon>
        <taxon>Bacillales</taxon>
        <taxon>Paenibacillaceae</taxon>
        <taxon>Paenibacillus</taxon>
    </lineage>
</organism>
<dbReference type="Pfam" id="PF04542">
    <property type="entry name" value="Sigma70_r2"/>
    <property type="match status" value="1"/>
</dbReference>
<dbReference type="InterPro" id="IPR036388">
    <property type="entry name" value="WH-like_DNA-bd_sf"/>
</dbReference>
<evidence type="ECO:0000256" key="3">
    <source>
        <dbReference type="ARBA" id="ARBA00023082"/>
    </source>
</evidence>
<protein>
    <submittedName>
        <fullName evidence="7">RNA polymerase sigma-70 factor (ECF subfamily)</fullName>
    </submittedName>
</protein>
<dbReference type="Proteomes" id="UP000773462">
    <property type="component" value="Unassembled WGS sequence"/>
</dbReference>
<name>A0ABS4NW08_9BACL</name>
<reference evidence="7 8" key="1">
    <citation type="submission" date="2021-03" db="EMBL/GenBank/DDBJ databases">
        <title>Genomic Encyclopedia of Type Strains, Phase IV (KMG-IV): sequencing the most valuable type-strain genomes for metagenomic binning, comparative biology and taxonomic classification.</title>
        <authorList>
            <person name="Goeker M."/>
        </authorList>
    </citation>
    <scope>NUCLEOTIDE SEQUENCE [LARGE SCALE GENOMIC DNA]</scope>
    <source>
        <strain evidence="7 8">DSM 101953</strain>
    </source>
</reference>